<gene>
    <name evidence="2" type="ORF">MTY59_11510</name>
</gene>
<protein>
    <submittedName>
        <fullName evidence="2">Uncharacterized protein</fullName>
    </submittedName>
</protein>
<evidence type="ECO:0000313" key="3">
    <source>
        <dbReference type="Proteomes" id="UP000826012"/>
    </source>
</evidence>
<reference evidence="2 3" key="1">
    <citation type="submission" date="2021-07" db="EMBL/GenBank/DDBJ databases">
        <title>Complete genome sequence of nontuberculous Mycobacterium sp. TY59.</title>
        <authorList>
            <person name="Fukushima K."/>
        </authorList>
    </citation>
    <scope>NUCLEOTIDE SEQUENCE [LARGE SCALE GENOMIC DNA]</scope>
    <source>
        <strain evidence="2 3">TY59</strain>
    </source>
</reference>
<feature type="region of interest" description="Disordered" evidence="1">
    <location>
        <begin position="136"/>
        <end position="156"/>
    </location>
</feature>
<accession>A0ABM7SMV5</accession>
<keyword evidence="3" id="KW-1185">Reference proteome</keyword>
<dbReference type="Proteomes" id="UP000826012">
    <property type="component" value="Chromosome"/>
</dbReference>
<name>A0ABM7SMV5_9MYCO</name>
<organism evidence="2 3">
    <name type="scientific">Mycobacterium senriense</name>
    <dbReference type="NCBI Taxonomy" id="2775496"/>
    <lineage>
        <taxon>Bacteria</taxon>
        <taxon>Bacillati</taxon>
        <taxon>Actinomycetota</taxon>
        <taxon>Actinomycetes</taxon>
        <taxon>Mycobacteriales</taxon>
        <taxon>Mycobacteriaceae</taxon>
        <taxon>Mycobacterium</taxon>
        <taxon>Mycobacterium avium complex (MAC)</taxon>
    </lineage>
</organism>
<sequence length="168" mass="18202">MMASPVTWAGSWNDRRNDPYALSLVPGWIFQGTGDPHRQHAGVVGRRDGVAGDVGGQLERPAERSVPDLPQRAGFLLFRTLIAVLAVDDQAPAVDLHVDVLVDVNARELDTYDRVVAVLDDLGAGLETAVRRSVPVRRGGGAEKSRNHRSVSQAGRDHNARPLMALPF</sequence>
<proteinExistence type="predicted"/>
<dbReference type="EMBL" id="AP024828">
    <property type="protein sequence ID" value="BCZ21296.1"/>
    <property type="molecule type" value="Genomic_DNA"/>
</dbReference>
<evidence type="ECO:0000256" key="1">
    <source>
        <dbReference type="SAM" id="MobiDB-lite"/>
    </source>
</evidence>
<evidence type="ECO:0000313" key="2">
    <source>
        <dbReference type="EMBL" id="BCZ21296.1"/>
    </source>
</evidence>